<dbReference type="Proteomes" id="UP000318148">
    <property type="component" value="Unassembled WGS sequence"/>
</dbReference>
<dbReference type="InterPro" id="IPR036681">
    <property type="entry name" value="PgpA-like_sf"/>
</dbReference>
<evidence type="ECO:0000256" key="1">
    <source>
        <dbReference type="PIRNR" id="PIRNR006162"/>
    </source>
</evidence>
<dbReference type="InterPro" id="IPR026037">
    <property type="entry name" value="PgpA"/>
</dbReference>
<dbReference type="PANTHER" id="PTHR36305:SF1">
    <property type="entry name" value="PHOSPHATIDYLGLYCEROPHOSPHATASE A"/>
    <property type="match status" value="1"/>
</dbReference>
<comment type="subcellular location">
    <subcellularLocation>
        <location evidence="1">Cell inner membrane</location>
        <topology evidence="1">Multi-pass membrane protein</topology>
    </subcellularLocation>
</comment>
<dbReference type="InterPro" id="IPR007686">
    <property type="entry name" value="YutG/PgpA"/>
</dbReference>
<keyword evidence="1" id="KW-0442">Lipid degradation</keyword>
<feature type="transmembrane region" description="Helical" evidence="2">
    <location>
        <begin position="54"/>
        <end position="71"/>
    </location>
</feature>
<keyword evidence="1 2" id="KW-0472">Membrane</keyword>
<dbReference type="GO" id="GO:0005886">
    <property type="term" value="C:plasma membrane"/>
    <property type="evidence" value="ECO:0007669"/>
    <property type="project" value="UniProtKB-SubCell"/>
</dbReference>
<dbReference type="Pfam" id="PF04608">
    <property type="entry name" value="PgpA"/>
    <property type="match status" value="1"/>
</dbReference>
<keyword evidence="1" id="KW-0378">Hydrolase</keyword>
<keyword evidence="1" id="KW-0595">Phospholipid degradation</keyword>
<evidence type="ECO:0000313" key="4">
    <source>
        <dbReference type="EMBL" id="RZO03168.1"/>
    </source>
</evidence>
<dbReference type="GO" id="GO:0006655">
    <property type="term" value="P:phosphatidylglycerol biosynthetic process"/>
    <property type="evidence" value="ECO:0007669"/>
    <property type="project" value="UniProtKB-UniPathway"/>
</dbReference>
<keyword evidence="1" id="KW-0443">Lipid metabolism</keyword>
<evidence type="ECO:0000259" key="3">
    <source>
        <dbReference type="Pfam" id="PF04608"/>
    </source>
</evidence>
<gene>
    <name evidence="4" type="ORF">EVB02_04305</name>
</gene>
<dbReference type="CDD" id="cd06971">
    <property type="entry name" value="PgpA"/>
    <property type="match status" value="1"/>
</dbReference>
<comment type="function">
    <text evidence="1">Lipid phosphatase which dephosphorylates phosphatidylglycerophosphate (PGP) to phosphatidylglycerol (PG).</text>
</comment>
<keyword evidence="1" id="KW-1208">Phospholipid metabolism</keyword>
<feature type="domain" description="YutG/PgpA" evidence="3">
    <location>
        <begin position="21"/>
        <end position="157"/>
    </location>
</feature>
<dbReference type="GO" id="GO:0009395">
    <property type="term" value="P:phospholipid catabolic process"/>
    <property type="evidence" value="ECO:0007669"/>
    <property type="project" value="UniProtKB-KW"/>
</dbReference>
<keyword evidence="2" id="KW-1133">Transmembrane helix</keyword>
<feature type="transmembrane region" description="Helical" evidence="2">
    <location>
        <begin position="20"/>
        <end position="48"/>
    </location>
</feature>
<evidence type="ECO:0000313" key="5">
    <source>
        <dbReference type="Proteomes" id="UP000318148"/>
    </source>
</evidence>
<dbReference type="UniPathway" id="UPA00084">
    <property type="reaction ID" value="UER00504"/>
</dbReference>
<comment type="pathway">
    <text evidence="1">Phospholipid metabolism; phosphatidylglycerol biosynthesis; phosphatidylglycerol from CDP-diacylglycerol: step 2/2.</text>
</comment>
<sequence>MITLNSQLSTRRVMTDPKLLIAFGFGSGLSKFAPGTVGSFFALCLWYPLSFLSLWVYIFLLVVTFILGIYVSNYAIEQTGVKDYGGIVIDEFLGLWIALLIFPVTLLGSLAVFFVFRLLDILKPWPIGLIDRKVEEGLGVMLDDVIAGLFTFSFFVLLKFMGVFI</sequence>
<dbReference type="EMBL" id="SHBO01000069">
    <property type="protein sequence ID" value="RZO03168.1"/>
    <property type="molecule type" value="Genomic_DNA"/>
</dbReference>
<keyword evidence="1 2" id="KW-0812">Transmembrane</keyword>
<dbReference type="PIRSF" id="PIRSF006162">
    <property type="entry name" value="PgpA"/>
    <property type="match status" value="1"/>
</dbReference>
<organism evidence="4 5">
    <name type="scientific">SAR92 clade bacterium</name>
    <dbReference type="NCBI Taxonomy" id="2315479"/>
    <lineage>
        <taxon>Bacteria</taxon>
        <taxon>Pseudomonadati</taxon>
        <taxon>Pseudomonadota</taxon>
        <taxon>Gammaproteobacteria</taxon>
        <taxon>Cellvibrionales</taxon>
        <taxon>Porticoccaceae</taxon>
        <taxon>SAR92 clade</taxon>
    </lineage>
</organism>
<feature type="transmembrane region" description="Helical" evidence="2">
    <location>
        <begin position="92"/>
        <end position="116"/>
    </location>
</feature>
<keyword evidence="1" id="KW-0460">Magnesium</keyword>
<dbReference type="PANTHER" id="PTHR36305">
    <property type="entry name" value="PHOSPHATIDYLGLYCEROPHOSPHATASE A"/>
    <property type="match status" value="1"/>
</dbReference>
<name>A0A520LJN9_9GAMM</name>
<dbReference type="EC" id="3.1.3.27" evidence="1"/>
<keyword evidence="1" id="KW-0479">Metal-binding</keyword>
<comment type="catalytic activity">
    <reaction evidence="1">
        <text>a 1,2-diacyl-sn-glycero-3-phospho-(1'-sn-glycero-3'-phosphate) + H2O = a 1,2-diacyl-sn-glycero-3-phospho-(1'-sn-glycerol) + phosphate</text>
        <dbReference type="Rhea" id="RHEA:33751"/>
        <dbReference type="ChEBI" id="CHEBI:15377"/>
        <dbReference type="ChEBI" id="CHEBI:43474"/>
        <dbReference type="ChEBI" id="CHEBI:60110"/>
        <dbReference type="ChEBI" id="CHEBI:64716"/>
        <dbReference type="EC" id="3.1.3.27"/>
    </reaction>
</comment>
<keyword evidence="1" id="KW-0997">Cell inner membrane</keyword>
<dbReference type="SUPFAM" id="SSF101307">
    <property type="entry name" value="YutG-like"/>
    <property type="match status" value="1"/>
</dbReference>
<accession>A0A520LJN9</accession>
<protein>
    <recommendedName>
        <fullName evidence="1">Phosphatidylglycerophosphatase A</fullName>
        <ecNumber evidence="1">3.1.3.27</ecNumber>
    </recommendedName>
    <alternativeName>
        <fullName evidence="1">Phosphatidylglycerolphosphate phosphatase A</fullName>
    </alternativeName>
</protein>
<comment type="cofactor">
    <cofactor evidence="1">
        <name>Mg(2+)</name>
        <dbReference type="ChEBI" id="CHEBI:18420"/>
    </cofactor>
</comment>
<dbReference type="AlphaFoldDB" id="A0A520LJN9"/>
<proteinExistence type="predicted"/>
<feature type="transmembrane region" description="Helical" evidence="2">
    <location>
        <begin position="145"/>
        <end position="164"/>
    </location>
</feature>
<reference evidence="4 5" key="1">
    <citation type="submission" date="2019-02" db="EMBL/GenBank/DDBJ databases">
        <title>Prokaryotic population dynamics and viral predation in marine succession experiment using metagenomics: the confinement effect.</title>
        <authorList>
            <person name="Haro-Moreno J.M."/>
            <person name="Rodriguez-Valera F."/>
            <person name="Lopez-Perez M."/>
        </authorList>
    </citation>
    <scope>NUCLEOTIDE SEQUENCE [LARGE SCALE GENOMIC DNA]</scope>
    <source>
        <strain evidence="4">MED-G169</strain>
    </source>
</reference>
<dbReference type="GO" id="GO:0046872">
    <property type="term" value="F:metal ion binding"/>
    <property type="evidence" value="ECO:0007669"/>
    <property type="project" value="UniProtKB-KW"/>
</dbReference>
<dbReference type="GO" id="GO:0008962">
    <property type="term" value="F:phosphatidylglycerophosphatase activity"/>
    <property type="evidence" value="ECO:0007669"/>
    <property type="project" value="UniProtKB-EC"/>
</dbReference>
<comment type="caution">
    <text evidence="4">The sequence shown here is derived from an EMBL/GenBank/DDBJ whole genome shotgun (WGS) entry which is preliminary data.</text>
</comment>
<evidence type="ECO:0000256" key="2">
    <source>
        <dbReference type="SAM" id="Phobius"/>
    </source>
</evidence>
<keyword evidence="1" id="KW-1003">Cell membrane</keyword>